<dbReference type="PANTHER" id="PTHR30273:SF2">
    <property type="entry name" value="PROTEIN FECR"/>
    <property type="match status" value="1"/>
</dbReference>
<organism evidence="2 3">
    <name type="scientific">Azospirillum isscasi</name>
    <dbReference type="NCBI Taxonomy" id="3053926"/>
    <lineage>
        <taxon>Bacteria</taxon>
        <taxon>Pseudomonadati</taxon>
        <taxon>Pseudomonadota</taxon>
        <taxon>Alphaproteobacteria</taxon>
        <taxon>Rhodospirillales</taxon>
        <taxon>Azospirillaceae</taxon>
        <taxon>Azospirillum</taxon>
    </lineage>
</organism>
<evidence type="ECO:0000313" key="2">
    <source>
        <dbReference type="EMBL" id="MDQ2101520.1"/>
    </source>
</evidence>
<evidence type="ECO:0000259" key="1">
    <source>
        <dbReference type="Pfam" id="PF04773"/>
    </source>
</evidence>
<sequence>MDADSTLSVSFTAGERSVRLSEGRAHFVTAPDPERPFVVTCANGRVTTANASFVVHRCLDSVVVAVETGTATLAAGAEPPLPIAAGQSRSYGPGGPGPLLNQGVAVESAWRQGRLVFQGQPLDAVIADLNRYHPARILLWDRPLAGLRFDGSVDISRPDAALNAIVRTLPLRTLRPFPGLVIVRSA</sequence>
<dbReference type="InterPro" id="IPR006860">
    <property type="entry name" value="FecR"/>
</dbReference>
<dbReference type="EMBL" id="JAUJFI010000004">
    <property type="protein sequence ID" value="MDQ2101520.1"/>
    <property type="molecule type" value="Genomic_DNA"/>
</dbReference>
<keyword evidence="3" id="KW-1185">Reference proteome</keyword>
<name>A0ABU0WBH6_9PROT</name>
<proteinExistence type="predicted"/>
<dbReference type="Gene3D" id="3.55.50.30">
    <property type="match status" value="1"/>
</dbReference>
<gene>
    <name evidence="2" type="ORF">QSG27_02300</name>
</gene>
<dbReference type="InterPro" id="IPR012373">
    <property type="entry name" value="Ferrdict_sens_TM"/>
</dbReference>
<dbReference type="Pfam" id="PF04773">
    <property type="entry name" value="FecR"/>
    <property type="match status" value="1"/>
</dbReference>
<dbReference type="PANTHER" id="PTHR30273">
    <property type="entry name" value="PERIPLASMIC SIGNAL SENSOR AND SIGMA FACTOR ACTIVATOR FECR-RELATED"/>
    <property type="match status" value="1"/>
</dbReference>
<comment type="caution">
    <text evidence="2">The sequence shown here is derived from an EMBL/GenBank/DDBJ whole genome shotgun (WGS) entry which is preliminary data.</text>
</comment>
<accession>A0ABU0WBH6</accession>
<protein>
    <submittedName>
        <fullName evidence="2">FecR domain-containing protein</fullName>
    </submittedName>
</protein>
<dbReference type="Proteomes" id="UP001227317">
    <property type="component" value="Unassembled WGS sequence"/>
</dbReference>
<feature type="domain" description="FecR protein" evidence="1">
    <location>
        <begin position="1"/>
        <end position="71"/>
    </location>
</feature>
<dbReference type="Gene3D" id="2.60.120.1440">
    <property type="match status" value="1"/>
</dbReference>
<evidence type="ECO:0000313" key="3">
    <source>
        <dbReference type="Proteomes" id="UP001227317"/>
    </source>
</evidence>
<reference evidence="2 3" key="1">
    <citation type="submission" date="2023-06" db="EMBL/GenBank/DDBJ databases">
        <title>Azospirillum isscasensis sp.nov, a bacterium isolated from rhizosphere soil of rice.</title>
        <authorList>
            <person name="Wang H."/>
        </authorList>
    </citation>
    <scope>NUCLEOTIDE SEQUENCE [LARGE SCALE GENOMIC DNA]</scope>
    <source>
        <strain evidence="2 3">C340-1</strain>
    </source>
</reference>